<protein>
    <submittedName>
        <fullName evidence="1">Uncharacterized protein</fullName>
    </submittedName>
</protein>
<dbReference type="EMBL" id="HACG01024140">
    <property type="protein sequence ID" value="CEK71005.1"/>
    <property type="molecule type" value="Transcribed_RNA"/>
</dbReference>
<reference evidence="1" key="1">
    <citation type="submission" date="2014-12" db="EMBL/GenBank/DDBJ databases">
        <title>Insight into the proteome of Arion vulgaris.</title>
        <authorList>
            <person name="Aradska J."/>
            <person name="Bulat T."/>
            <person name="Smidak R."/>
            <person name="Sarate P."/>
            <person name="Gangsoo J."/>
            <person name="Sialana F."/>
            <person name="Bilban M."/>
            <person name="Lubec G."/>
        </authorList>
    </citation>
    <scope>NUCLEOTIDE SEQUENCE</scope>
    <source>
        <tissue evidence="1">Skin</tissue>
    </source>
</reference>
<sequence>RLSKSSSDPTHQLDVDTRVEYVADAGHLTLDREAFTAASNREKLDNDVLLLWSISCVLLVQFQMPYKPLHSQEAMHSMSFSLVLQLPPCQ</sequence>
<accession>A0A0B6ZTF8</accession>
<dbReference type="AlphaFoldDB" id="A0A0B6ZTF8"/>
<gene>
    <name evidence="1" type="primary">ORF76541</name>
</gene>
<proteinExistence type="predicted"/>
<organism evidence="1">
    <name type="scientific">Arion vulgaris</name>
    <dbReference type="NCBI Taxonomy" id="1028688"/>
    <lineage>
        <taxon>Eukaryota</taxon>
        <taxon>Metazoa</taxon>
        <taxon>Spiralia</taxon>
        <taxon>Lophotrochozoa</taxon>
        <taxon>Mollusca</taxon>
        <taxon>Gastropoda</taxon>
        <taxon>Heterobranchia</taxon>
        <taxon>Euthyneura</taxon>
        <taxon>Panpulmonata</taxon>
        <taxon>Eupulmonata</taxon>
        <taxon>Stylommatophora</taxon>
        <taxon>Helicina</taxon>
        <taxon>Arionoidea</taxon>
        <taxon>Arionidae</taxon>
        <taxon>Arion</taxon>
    </lineage>
</organism>
<name>A0A0B6ZTF8_9EUPU</name>
<evidence type="ECO:0000313" key="1">
    <source>
        <dbReference type="EMBL" id="CEK71005.1"/>
    </source>
</evidence>
<feature type="non-terminal residue" evidence="1">
    <location>
        <position position="1"/>
    </location>
</feature>